<dbReference type="PROSITE" id="PS51910">
    <property type="entry name" value="GH18_2"/>
    <property type="match status" value="1"/>
</dbReference>
<keyword evidence="4" id="KW-0147">Chitin-binding</keyword>
<evidence type="ECO:0000256" key="9">
    <source>
        <dbReference type="ARBA" id="ARBA00023277"/>
    </source>
</evidence>
<keyword evidence="11" id="KW-0624">Polysaccharide degradation</keyword>
<dbReference type="SMART" id="SM00636">
    <property type="entry name" value="Glyco_18"/>
    <property type="match status" value="1"/>
</dbReference>
<evidence type="ECO:0000256" key="11">
    <source>
        <dbReference type="ARBA" id="ARBA00023326"/>
    </source>
</evidence>
<keyword evidence="7" id="KW-0146">Chitin degradation</keyword>
<dbReference type="VEuPathDB" id="VectorBase:ADAC001694"/>
<dbReference type="GO" id="GO:0000272">
    <property type="term" value="P:polysaccharide catabolic process"/>
    <property type="evidence" value="ECO:0007669"/>
    <property type="project" value="UniProtKB-KW"/>
</dbReference>
<dbReference type="EC" id="3.2.1.14" evidence="3"/>
<dbReference type="Gene3D" id="3.20.20.80">
    <property type="entry name" value="Glycosidases"/>
    <property type="match status" value="1"/>
</dbReference>
<evidence type="ECO:0000256" key="6">
    <source>
        <dbReference type="ARBA" id="ARBA00022801"/>
    </source>
</evidence>
<dbReference type="Gene3D" id="3.10.50.10">
    <property type="match status" value="1"/>
</dbReference>
<organism evidence="14">
    <name type="scientific">Anopheles darlingi</name>
    <name type="common">Mosquito</name>
    <dbReference type="NCBI Taxonomy" id="43151"/>
    <lineage>
        <taxon>Eukaryota</taxon>
        <taxon>Metazoa</taxon>
        <taxon>Ecdysozoa</taxon>
        <taxon>Arthropoda</taxon>
        <taxon>Hexapoda</taxon>
        <taxon>Insecta</taxon>
        <taxon>Pterygota</taxon>
        <taxon>Neoptera</taxon>
        <taxon>Endopterygota</taxon>
        <taxon>Diptera</taxon>
        <taxon>Nematocera</taxon>
        <taxon>Culicoidea</taxon>
        <taxon>Culicidae</taxon>
        <taxon>Anophelinae</taxon>
        <taxon>Anopheles</taxon>
    </lineage>
</organism>
<dbReference type="GO" id="GO:0006032">
    <property type="term" value="P:chitin catabolic process"/>
    <property type="evidence" value="ECO:0007669"/>
    <property type="project" value="UniProtKB-KW"/>
</dbReference>
<dbReference type="GO" id="GO:0008843">
    <property type="term" value="F:endochitinase activity"/>
    <property type="evidence" value="ECO:0007669"/>
    <property type="project" value="UniProtKB-EC"/>
</dbReference>
<dbReference type="EMBL" id="GGFL01015674">
    <property type="protein sequence ID" value="MBW79852.1"/>
    <property type="molecule type" value="Transcribed_RNA"/>
</dbReference>
<evidence type="ECO:0000256" key="4">
    <source>
        <dbReference type="ARBA" id="ARBA00022669"/>
    </source>
</evidence>
<comment type="similarity">
    <text evidence="2">Belongs to the glycosyl hydrolase 18 family. Chitinase class II subfamily.</text>
</comment>
<evidence type="ECO:0000256" key="12">
    <source>
        <dbReference type="SAM" id="SignalP"/>
    </source>
</evidence>
<proteinExistence type="inferred from homology"/>
<keyword evidence="5 12" id="KW-0732">Signal</keyword>
<dbReference type="InterPro" id="IPR001223">
    <property type="entry name" value="Glyco_hydro18_cat"/>
</dbReference>
<dbReference type="InterPro" id="IPR011583">
    <property type="entry name" value="Chitinase_II/V-like_cat"/>
</dbReference>
<feature type="chain" id="PRO_5014973486" description="chitinase" evidence="12">
    <location>
        <begin position="23"/>
        <end position="417"/>
    </location>
</feature>
<keyword evidence="9" id="KW-0119">Carbohydrate metabolism</keyword>
<dbReference type="InterPro" id="IPR029070">
    <property type="entry name" value="Chitinase_insertion_sf"/>
</dbReference>
<dbReference type="SUPFAM" id="SSF51445">
    <property type="entry name" value="(Trans)glycosidases"/>
    <property type="match status" value="1"/>
</dbReference>
<dbReference type="FunFam" id="3.10.50.10:FF:000004">
    <property type="entry name" value="Chitinase 5"/>
    <property type="match status" value="1"/>
</dbReference>
<dbReference type="PANTHER" id="PTHR11177:SF144">
    <property type="entry name" value="CHITINASE 5"/>
    <property type="match status" value="1"/>
</dbReference>
<evidence type="ECO:0000256" key="3">
    <source>
        <dbReference type="ARBA" id="ARBA00012729"/>
    </source>
</evidence>
<protein>
    <recommendedName>
        <fullName evidence="3">chitinase</fullName>
        <ecNumber evidence="3">3.2.1.14</ecNumber>
    </recommendedName>
</protein>
<dbReference type="FunFam" id="3.20.20.80:FF:000144">
    <property type="entry name" value="Chitinase"/>
    <property type="match status" value="1"/>
</dbReference>
<sequence length="417" mass="47070">MLSAARLYLTFFLLAPLSLCLGQERRLVCYFTNWAPDRPGEYSLQVRDIPVDLCTHVTYNFVAVDSRSFEIKPTNPNFDITQEGFKKFSELKESNPDLKLSVAVGGWAHGGHAFHNMVSSLDGRETFIASAIQFLKRYNFDGIEIVWLWPGNPERGGTASDKDNFYLLVDEMKRTFQSTANGSWEVAIQVTLDPSLITLGYHQRRLCQTADFVHVVGYDLRGSWSGFTDVHSALDNRPNDKDKLKDFTVKGGVRHWLNNGCPAAKIVLGVPLFGRTYTLTDRGAHGLVARSSGPGHPGPYTRDAGYRGYFEICQEQKQSNWTVEWDPVGMCPYAYHGDQWVGYENNRSLEEKVGFAVTERLAGIYTFSLDLDDYRGKCGDTYPLMKKLFQTYKPVRAPLASVEDVGYPIVHARREAK</sequence>
<evidence type="ECO:0000256" key="8">
    <source>
        <dbReference type="ARBA" id="ARBA00023157"/>
    </source>
</evidence>
<dbReference type="InterPro" id="IPR017853">
    <property type="entry name" value="GH"/>
</dbReference>
<feature type="signal peptide" evidence="12">
    <location>
        <begin position="1"/>
        <end position="22"/>
    </location>
</feature>
<evidence type="ECO:0000256" key="7">
    <source>
        <dbReference type="ARBA" id="ARBA00023024"/>
    </source>
</evidence>
<keyword evidence="6" id="KW-0378">Hydrolase</keyword>
<dbReference type="PANTHER" id="PTHR11177">
    <property type="entry name" value="CHITINASE"/>
    <property type="match status" value="1"/>
</dbReference>
<dbReference type="GO" id="GO:0008061">
    <property type="term" value="F:chitin binding"/>
    <property type="evidence" value="ECO:0007669"/>
    <property type="project" value="UniProtKB-KW"/>
</dbReference>
<dbReference type="InterPro" id="IPR050314">
    <property type="entry name" value="Glycosyl_Hydrlase_18"/>
</dbReference>
<feature type="domain" description="GH18" evidence="13">
    <location>
        <begin position="25"/>
        <end position="395"/>
    </location>
</feature>
<dbReference type="VEuPathDB" id="VectorBase:ADAR2_006220"/>
<keyword evidence="10" id="KW-0326">Glycosidase</keyword>
<evidence type="ECO:0000256" key="1">
    <source>
        <dbReference type="ARBA" id="ARBA00000822"/>
    </source>
</evidence>
<evidence type="ECO:0000256" key="2">
    <source>
        <dbReference type="ARBA" id="ARBA00009121"/>
    </source>
</evidence>
<reference evidence="14" key="1">
    <citation type="submission" date="2018-01" db="EMBL/GenBank/DDBJ databases">
        <title>An insight into the sialome of Amazonian anophelines.</title>
        <authorList>
            <person name="Ribeiro J.M."/>
            <person name="Scarpassa V."/>
            <person name="Calvo E."/>
        </authorList>
    </citation>
    <scope>NUCLEOTIDE SEQUENCE</scope>
</reference>
<name>A0A2M4DQN6_ANODA</name>
<evidence type="ECO:0000256" key="10">
    <source>
        <dbReference type="ARBA" id="ARBA00023295"/>
    </source>
</evidence>
<accession>A0A2M4DQN6</accession>
<dbReference type="AlphaFoldDB" id="A0A2M4DQN6"/>
<dbReference type="SUPFAM" id="SSF54556">
    <property type="entry name" value="Chitinase insertion domain"/>
    <property type="match status" value="1"/>
</dbReference>
<keyword evidence="8" id="KW-1015">Disulfide bond</keyword>
<comment type="catalytic activity">
    <reaction evidence="1">
        <text>Random endo-hydrolysis of N-acetyl-beta-D-glucosaminide (1-&gt;4)-beta-linkages in chitin and chitodextrins.</text>
        <dbReference type="EC" id="3.2.1.14"/>
    </reaction>
</comment>
<dbReference type="GO" id="GO:0005576">
    <property type="term" value="C:extracellular region"/>
    <property type="evidence" value="ECO:0007669"/>
    <property type="project" value="TreeGrafter"/>
</dbReference>
<dbReference type="Pfam" id="PF00704">
    <property type="entry name" value="Glyco_hydro_18"/>
    <property type="match status" value="1"/>
</dbReference>
<evidence type="ECO:0000313" key="14">
    <source>
        <dbReference type="EMBL" id="MBW79852.1"/>
    </source>
</evidence>
<evidence type="ECO:0000256" key="5">
    <source>
        <dbReference type="ARBA" id="ARBA00022729"/>
    </source>
</evidence>
<evidence type="ECO:0000259" key="13">
    <source>
        <dbReference type="PROSITE" id="PS51910"/>
    </source>
</evidence>